<keyword evidence="3" id="KW-0173">Coenzyme A biosynthesis</keyword>
<dbReference type="GO" id="GO:0015937">
    <property type="term" value="P:coenzyme A biosynthetic process"/>
    <property type="evidence" value="ECO:0007669"/>
    <property type="project" value="UniProtKB-UniRule"/>
</dbReference>
<keyword evidence="3" id="KW-0963">Cytoplasm</keyword>
<dbReference type="UniPathway" id="UPA00241">
    <property type="reaction ID" value="UER00356"/>
</dbReference>
<dbReference type="InterPro" id="IPR001977">
    <property type="entry name" value="Depp_CoAkinase"/>
</dbReference>
<dbReference type="GO" id="GO:0005524">
    <property type="term" value="F:ATP binding"/>
    <property type="evidence" value="ECO:0007669"/>
    <property type="project" value="UniProtKB-UniRule"/>
</dbReference>
<comment type="similarity">
    <text evidence="3">Belongs to the CoaE family.</text>
</comment>
<keyword evidence="6" id="KW-1185">Reference proteome</keyword>
<dbReference type="AlphaFoldDB" id="A0A6I1GCY9"/>
<dbReference type="Pfam" id="PF01121">
    <property type="entry name" value="CoaE"/>
    <property type="match status" value="1"/>
</dbReference>
<dbReference type="CDD" id="cd02022">
    <property type="entry name" value="DPCK"/>
    <property type="match status" value="1"/>
</dbReference>
<dbReference type="EMBL" id="WBVS01000003">
    <property type="protein sequence ID" value="KAB7788572.1"/>
    <property type="molecule type" value="Genomic_DNA"/>
</dbReference>
<feature type="binding site" evidence="3">
    <location>
        <begin position="27"/>
        <end position="32"/>
    </location>
    <ligand>
        <name>ATP</name>
        <dbReference type="ChEBI" id="CHEBI:30616"/>
    </ligand>
</feature>
<dbReference type="PROSITE" id="PS51219">
    <property type="entry name" value="DPCK"/>
    <property type="match status" value="1"/>
</dbReference>
<comment type="caution">
    <text evidence="5">The sequence shown here is derived from an EMBL/GenBank/DDBJ whole genome shotgun (WGS) entry which is preliminary data.</text>
</comment>
<evidence type="ECO:0000256" key="4">
    <source>
        <dbReference type="NCBIfam" id="TIGR00152"/>
    </source>
</evidence>
<keyword evidence="2 3" id="KW-0067">ATP-binding</keyword>
<gene>
    <name evidence="3" type="primary">coaE</name>
    <name evidence="5" type="ORF">F7D08_0851</name>
</gene>
<evidence type="ECO:0000256" key="1">
    <source>
        <dbReference type="ARBA" id="ARBA00022741"/>
    </source>
</evidence>
<dbReference type="GO" id="GO:0005737">
    <property type="term" value="C:cytoplasm"/>
    <property type="evidence" value="ECO:0007669"/>
    <property type="project" value="UniProtKB-SubCell"/>
</dbReference>
<sequence length="231" mass="25330">MKTRSIWAGFSRISMAIMRIGLTGGIAAGKSTVAARFAELGAIVIDYDALAHRIVEPGGEAIAQIAQAFGPDALLPDGALNRSWMADHVFGAHAEPGARERLDAIEHPLVYQLAARQERSCSTSDIIVHDVPLLAEVIGSIPLSFDHIITVEAPVCMRIERMIEERGMSLEQAEGRIRHQSSEAERRAIANIVIDSAQPMSRMMAQVDEIYQRLLAQIHMPTHNQPIDKPL</sequence>
<dbReference type="HAMAP" id="MF_00376">
    <property type="entry name" value="Dephospho_CoA_kinase"/>
    <property type="match status" value="1"/>
</dbReference>
<keyword evidence="1 3" id="KW-0547">Nucleotide-binding</keyword>
<dbReference type="PANTHER" id="PTHR10695">
    <property type="entry name" value="DEPHOSPHO-COA KINASE-RELATED"/>
    <property type="match status" value="1"/>
</dbReference>
<name>A0A6I1GCY9_9BIFI</name>
<proteinExistence type="inferred from homology"/>
<organism evidence="5 6">
    <name type="scientific">Bifidobacterium cebidarum</name>
    <dbReference type="NCBI Taxonomy" id="2650773"/>
    <lineage>
        <taxon>Bacteria</taxon>
        <taxon>Bacillati</taxon>
        <taxon>Actinomycetota</taxon>
        <taxon>Actinomycetes</taxon>
        <taxon>Bifidobacteriales</taxon>
        <taxon>Bifidobacteriaceae</taxon>
        <taxon>Bifidobacterium</taxon>
    </lineage>
</organism>
<keyword evidence="3" id="KW-0418">Kinase</keyword>
<reference evidence="5 6" key="1">
    <citation type="submission" date="2019-09" db="EMBL/GenBank/DDBJ databases">
        <title>Characterization of the phylogenetic diversity of two novel species belonging to the genus Bifidobacterium: Bifidobacterium cebidarum sp. nov. and Bifidobacterium leontopitheci sp. nov.</title>
        <authorList>
            <person name="Lugli G.A."/>
            <person name="Duranti S."/>
            <person name="Milani C."/>
            <person name="Turroni F."/>
            <person name="Ventura M."/>
        </authorList>
    </citation>
    <scope>NUCLEOTIDE SEQUENCE [LARGE SCALE GENOMIC DNA]</scope>
    <source>
        <strain evidence="5 6">LMG 31469</strain>
    </source>
</reference>
<accession>A0A6I1GCY9</accession>
<dbReference type="NCBIfam" id="TIGR00152">
    <property type="entry name" value="dephospho-CoA kinase"/>
    <property type="match status" value="1"/>
</dbReference>
<comment type="pathway">
    <text evidence="3">Cofactor biosynthesis; coenzyme A biosynthesis; CoA from (R)-pantothenate: step 5/5.</text>
</comment>
<dbReference type="SUPFAM" id="SSF52540">
    <property type="entry name" value="P-loop containing nucleoside triphosphate hydrolases"/>
    <property type="match status" value="1"/>
</dbReference>
<evidence type="ECO:0000313" key="6">
    <source>
        <dbReference type="Proteomes" id="UP000468413"/>
    </source>
</evidence>
<protein>
    <recommendedName>
        <fullName evidence="3 4">Dephospho-CoA kinase</fullName>
        <ecNumber evidence="3 4">2.7.1.24</ecNumber>
    </recommendedName>
    <alternativeName>
        <fullName evidence="3">Dephosphocoenzyme A kinase</fullName>
    </alternativeName>
</protein>
<dbReference type="Gene3D" id="3.40.50.300">
    <property type="entry name" value="P-loop containing nucleotide triphosphate hydrolases"/>
    <property type="match status" value="1"/>
</dbReference>
<comment type="function">
    <text evidence="3">Catalyzes the phosphorylation of the 3'-hydroxyl group of dephosphocoenzyme A to form coenzyme A.</text>
</comment>
<evidence type="ECO:0000256" key="3">
    <source>
        <dbReference type="HAMAP-Rule" id="MF_00376"/>
    </source>
</evidence>
<evidence type="ECO:0000313" key="5">
    <source>
        <dbReference type="EMBL" id="KAB7788572.1"/>
    </source>
</evidence>
<evidence type="ECO:0000256" key="2">
    <source>
        <dbReference type="ARBA" id="ARBA00022840"/>
    </source>
</evidence>
<dbReference type="GO" id="GO:0004140">
    <property type="term" value="F:dephospho-CoA kinase activity"/>
    <property type="evidence" value="ECO:0007669"/>
    <property type="project" value="UniProtKB-UniRule"/>
</dbReference>
<comment type="catalytic activity">
    <reaction evidence="3">
        <text>3'-dephospho-CoA + ATP = ADP + CoA + H(+)</text>
        <dbReference type="Rhea" id="RHEA:18245"/>
        <dbReference type="ChEBI" id="CHEBI:15378"/>
        <dbReference type="ChEBI" id="CHEBI:30616"/>
        <dbReference type="ChEBI" id="CHEBI:57287"/>
        <dbReference type="ChEBI" id="CHEBI:57328"/>
        <dbReference type="ChEBI" id="CHEBI:456216"/>
        <dbReference type="EC" id="2.7.1.24"/>
    </reaction>
</comment>
<comment type="subcellular location">
    <subcellularLocation>
        <location evidence="3">Cytoplasm</location>
    </subcellularLocation>
</comment>
<dbReference type="EC" id="2.7.1.24" evidence="3 4"/>
<dbReference type="Proteomes" id="UP000468413">
    <property type="component" value="Unassembled WGS sequence"/>
</dbReference>
<dbReference type="PANTHER" id="PTHR10695:SF46">
    <property type="entry name" value="BIFUNCTIONAL COENZYME A SYNTHASE-RELATED"/>
    <property type="match status" value="1"/>
</dbReference>
<dbReference type="InterPro" id="IPR027417">
    <property type="entry name" value="P-loop_NTPase"/>
</dbReference>
<keyword evidence="3" id="KW-0808">Transferase</keyword>